<dbReference type="InterPro" id="IPR002885">
    <property type="entry name" value="PPR_rpt"/>
</dbReference>
<dbReference type="InterPro" id="IPR011990">
    <property type="entry name" value="TPR-like_helical_dom_sf"/>
</dbReference>
<feature type="region of interest" description="Disordered" evidence="2">
    <location>
        <begin position="27"/>
        <end position="54"/>
    </location>
</feature>
<gene>
    <name evidence="3" type="ORF">PCOS0759_LOCUS749</name>
</gene>
<dbReference type="PANTHER" id="PTHR47934:SF6">
    <property type="entry name" value="MITOCHONDRIAL GROUP I INTRON SPLICING FACTOR CCM1-RELATED"/>
    <property type="match status" value="1"/>
</dbReference>
<organism evidence="3">
    <name type="scientific">Percolomonas cosmopolitus</name>
    <dbReference type="NCBI Taxonomy" id="63605"/>
    <lineage>
        <taxon>Eukaryota</taxon>
        <taxon>Discoba</taxon>
        <taxon>Heterolobosea</taxon>
        <taxon>Tetramitia</taxon>
        <taxon>Eutetramitia</taxon>
        <taxon>Percolomonadidae</taxon>
        <taxon>Percolomonas</taxon>
    </lineage>
</organism>
<dbReference type="EMBL" id="HBGD01000929">
    <property type="protein sequence ID" value="CAD9077517.1"/>
    <property type="molecule type" value="Transcribed_RNA"/>
</dbReference>
<proteinExistence type="predicted"/>
<dbReference type="Gene3D" id="1.25.40.10">
    <property type="entry name" value="Tetratricopeptide repeat domain"/>
    <property type="match status" value="1"/>
</dbReference>
<dbReference type="Pfam" id="PF13041">
    <property type="entry name" value="PPR_2"/>
    <property type="match status" value="1"/>
</dbReference>
<dbReference type="GO" id="GO:0006396">
    <property type="term" value="P:RNA processing"/>
    <property type="evidence" value="ECO:0007669"/>
    <property type="project" value="TreeGrafter"/>
</dbReference>
<dbReference type="GO" id="GO:0003729">
    <property type="term" value="F:mRNA binding"/>
    <property type="evidence" value="ECO:0007669"/>
    <property type="project" value="TreeGrafter"/>
</dbReference>
<dbReference type="PANTHER" id="PTHR47934">
    <property type="entry name" value="PENTATRICOPEPTIDE REPEAT-CONTAINING PROTEIN PET309, MITOCHONDRIAL"/>
    <property type="match status" value="1"/>
</dbReference>
<evidence type="ECO:0000256" key="2">
    <source>
        <dbReference type="SAM" id="MobiDB-lite"/>
    </source>
</evidence>
<sequence>MPSSRHCHRLLFLCGTKSTLPLRRPFHTTTQSSESQTTLRRLRTPKSSKLRKRPQPVSFLSRVQTYKAWKQQGFQPNHQLYLEYFHYCVEDAYAHPERSLQTAALLLKDMDEVYQIQPDVEIFNRYLQCATRGGNVERAEQIFVEMTEKRGVKPNQNTFGAMMRVHALNEQKEEAKKYFDAMVDRKLVKGDILDFDDVYFALKTL</sequence>
<dbReference type="PROSITE" id="PS51375">
    <property type="entry name" value="PPR"/>
    <property type="match status" value="1"/>
</dbReference>
<reference evidence="3" key="1">
    <citation type="submission" date="2021-01" db="EMBL/GenBank/DDBJ databases">
        <authorList>
            <person name="Corre E."/>
            <person name="Pelletier E."/>
            <person name="Niang G."/>
            <person name="Scheremetjew M."/>
            <person name="Finn R."/>
            <person name="Kale V."/>
            <person name="Holt S."/>
            <person name="Cochrane G."/>
            <person name="Meng A."/>
            <person name="Brown T."/>
            <person name="Cohen L."/>
        </authorList>
    </citation>
    <scope>NUCLEOTIDE SEQUENCE</scope>
    <source>
        <strain evidence="3">WS</strain>
    </source>
</reference>
<accession>A0A7S1KLB8</accession>
<dbReference type="GO" id="GO:0005739">
    <property type="term" value="C:mitochondrion"/>
    <property type="evidence" value="ECO:0007669"/>
    <property type="project" value="TreeGrafter"/>
</dbReference>
<dbReference type="InterPro" id="IPR051114">
    <property type="entry name" value="Mito_RNA_Proc_CCM1"/>
</dbReference>
<feature type="repeat" description="PPR" evidence="1">
    <location>
        <begin position="119"/>
        <end position="154"/>
    </location>
</feature>
<dbReference type="AlphaFoldDB" id="A0A7S1KLB8"/>
<dbReference type="NCBIfam" id="TIGR00756">
    <property type="entry name" value="PPR"/>
    <property type="match status" value="1"/>
</dbReference>
<evidence type="ECO:0008006" key="4">
    <source>
        <dbReference type="Google" id="ProtNLM"/>
    </source>
</evidence>
<protein>
    <recommendedName>
        <fullName evidence="4">Pentacotripeptide-repeat region of PRORP domain-containing protein</fullName>
    </recommendedName>
</protein>
<name>A0A7S1KLB8_9EUKA</name>
<feature type="compositionally biased region" description="Basic residues" evidence="2">
    <location>
        <begin position="40"/>
        <end position="54"/>
    </location>
</feature>
<evidence type="ECO:0000256" key="1">
    <source>
        <dbReference type="PROSITE-ProRule" id="PRU00708"/>
    </source>
</evidence>
<dbReference type="GO" id="GO:0007005">
    <property type="term" value="P:mitochondrion organization"/>
    <property type="evidence" value="ECO:0007669"/>
    <property type="project" value="TreeGrafter"/>
</dbReference>
<feature type="compositionally biased region" description="Low complexity" evidence="2">
    <location>
        <begin position="28"/>
        <end position="38"/>
    </location>
</feature>
<evidence type="ECO:0000313" key="3">
    <source>
        <dbReference type="EMBL" id="CAD9077517.1"/>
    </source>
</evidence>